<evidence type="ECO:0000313" key="9">
    <source>
        <dbReference type="EMBL" id="RDY26629.1"/>
    </source>
</evidence>
<dbReference type="PANTHER" id="PTHR32024">
    <property type="entry name" value="TRK SYSTEM POTASSIUM UPTAKE PROTEIN TRKG-RELATED"/>
    <property type="match status" value="1"/>
</dbReference>
<accession>A0A371J1H9</accession>
<dbReference type="GO" id="GO:0008324">
    <property type="term" value="F:monoatomic cation transmembrane transporter activity"/>
    <property type="evidence" value="ECO:0007669"/>
    <property type="project" value="InterPro"/>
</dbReference>
<dbReference type="PANTHER" id="PTHR32024:SF1">
    <property type="entry name" value="KTR SYSTEM POTASSIUM UPTAKE PROTEIN B"/>
    <property type="match status" value="1"/>
</dbReference>
<proteinExistence type="predicted"/>
<dbReference type="GO" id="GO:0030001">
    <property type="term" value="P:metal ion transport"/>
    <property type="evidence" value="ECO:0007669"/>
    <property type="project" value="UniProtKB-ARBA"/>
</dbReference>
<feature type="transmembrane region" description="Helical" evidence="8">
    <location>
        <begin position="18"/>
        <end position="36"/>
    </location>
</feature>
<dbReference type="Proteomes" id="UP000216411">
    <property type="component" value="Unassembled WGS sequence"/>
</dbReference>
<protein>
    <submittedName>
        <fullName evidence="9">Potassium transporter KtrB</fullName>
    </submittedName>
</protein>
<evidence type="ECO:0000256" key="6">
    <source>
        <dbReference type="ARBA" id="ARBA00023065"/>
    </source>
</evidence>
<evidence type="ECO:0000256" key="2">
    <source>
        <dbReference type="ARBA" id="ARBA00022448"/>
    </source>
</evidence>
<reference evidence="9 10" key="1">
    <citation type="journal article" date="2017" name="Genome Announc.">
        <title>Draft Genome Sequence of a Sporulating and Motile Strain of Lachnotalea glycerini Isolated from Water in Quebec City, Canada.</title>
        <authorList>
            <person name="Maheux A.F."/>
            <person name="Boudreau D.K."/>
            <person name="Berube E."/>
            <person name="Boissinot M."/>
            <person name="Raymond F."/>
            <person name="Brodeur S."/>
            <person name="Corbeil J."/>
            <person name="Isabel S."/>
            <person name="Omar R.F."/>
            <person name="Bergeron M.G."/>
        </authorList>
    </citation>
    <scope>NUCLEOTIDE SEQUENCE [LARGE SCALE GENOMIC DNA]</scope>
    <source>
        <strain evidence="9 10">CCRI-19302</strain>
    </source>
</reference>
<comment type="caution">
    <text evidence="9">The sequence shown here is derived from an EMBL/GenBank/DDBJ whole genome shotgun (WGS) entry which is preliminary data.</text>
</comment>
<keyword evidence="3" id="KW-1003">Cell membrane</keyword>
<dbReference type="RefSeq" id="WP_278321470.1">
    <property type="nucleotide sequence ID" value="NZ_NOKA02000141.1"/>
</dbReference>
<keyword evidence="2" id="KW-0813">Transport</keyword>
<feature type="non-terminal residue" evidence="9">
    <location>
        <position position="152"/>
    </location>
</feature>
<keyword evidence="7 8" id="KW-0472">Membrane</keyword>
<feature type="transmembrane region" description="Helical" evidence="8">
    <location>
        <begin position="48"/>
        <end position="67"/>
    </location>
</feature>
<comment type="subcellular location">
    <subcellularLocation>
        <location evidence="1">Cell membrane</location>
        <topology evidence="1">Multi-pass membrane protein</topology>
    </subcellularLocation>
</comment>
<name>A0A371J1H9_9FIRM</name>
<dbReference type="Pfam" id="PF02386">
    <property type="entry name" value="TrkH"/>
    <property type="match status" value="1"/>
</dbReference>
<keyword evidence="4 8" id="KW-0812">Transmembrane</keyword>
<evidence type="ECO:0000256" key="1">
    <source>
        <dbReference type="ARBA" id="ARBA00004651"/>
    </source>
</evidence>
<feature type="transmembrane region" description="Helical" evidence="8">
    <location>
        <begin position="79"/>
        <end position="103"/>
    </location>
</feature>
<evidence type="ECO:0000256" key="5">
    <source>
        <dbReference type="ARBA" id="ARBA00022989"/>
    </source>
</evidence>
<keyword evidence="6" id="KW-0406">Ion transport</keyword>
<sequence length="152" mass="16579">MLEKEKIKKEHKFNTTQLVALGFFGVIMSGAVLLTLPISASPGNKTNFIDALFTATTSVCVTGLTTVSTANHWSIFGKVVILILIQLGGLGVVTCVTLFLVMANRRITLNERIIIRESYGLDTMEGMVKLIKRIVKGTLFVEAMGAILYSIQ</sequence>
<dbReference type="InterPro" id="IPR003445">
    <property type="entry name" value="Cat_transpt"/>
</dbReference>
<dbReference type="EMBL" id="NOKA02000141">
    <property type="protein sequence ID" value="RDY26629.1"/>
    <property type="molecule type" value="Genomic_DNA"/>
</dbReference>
<keyword evidence="5 8" id="KW-1133">Transmembrane helix</keyword>
<evidence type="ECO:0000313" key="10">
    <source>
        <dbReference type="Proteomes" id="UP000216411"/>
    </source>
</evidence>
<dbReference type="AlphaFoldDB" id="A0A371J1H9"/>
<evidence type="ECO:0000256" key="4">
    <source>
        <dbReference type="ARBA" id="ARBA00022692"/>
    </source>
</evidence>
<organism evidence="9 10">
    <name type="scientific">Lachnotalea glycerini</name>
    <dbReference type="NCBI Taxonomy" id="1763509"/>
    <lineage>
        <taxon>Bacteria</taxon>
        <taxon>Bacillati</taxon>
        <taxon>Bacillota</taxon>
        <taxon>Clostridia</taxon>
        <taxon>Lachnospirales</taxon>
        <taxon>Lachnospiraceae</taxon>
        <taxon>Lachnotalea</taxon>
    </lineage>
</organism>
<gene>
    <name evidence="9" type="ORF">CG710_021575</name>
</gene>
<evidence type="ECO:0000256" key="8">
    <source>
        <dbReference type="SAM" id="Phobius"/>
    </source>
</evidence>
<evidence type="ECO:0000256" key="3">
    <source>
        <dbReference type="ARBA" id="ARBA00022475"/>
    </source>
</evidence>
<keyword evidence="10" id="KW-1185">Reference proteome</keyword>
<evidence type="ECO:0000256" key="7">
    <source>
        <dbReference type="ARBA" id="ARBA00023136"/>
    </source>
</evidence>
<dbReference type="GO" id="GO:0005886">
    <property type="term" value="C:plasma membrane"/>
    <property type="evidence" value="ECO:0007669"/>
    <property type="project" value="UniProtKB-SubCell"/>
</dbReference>